<evidence type="ECO:0000313" key="4">
    <source>
        <dbReference type="Proteomes" id="UP000318509"/>
    </source>
</evidence>
<dbReference type="SMART" id="SM00882">
    <property type="entry name" value="CoA_trans"/>
    <property type="match status" value="1"/>
</dbReference>
<dbReference type="InterPro" id="IPR037171">
    <property type="entry name" value="NagB/RpiA_transferase-like"/>
</dbReference>
<dbReference type="Gene3D" id="3.40.1080.10">
    <property type="entry name" value="Glutaconate Coenzyme A-transferase"/>
    <property type="match status" value="1"/>
</dbReference>
<accession>A0A537JY08</accession>
<protein>
    <submittedName>
        <fullName evidence="3">CoA transferase subunit A</fullName>
    </submittedName>
</protein>
<reference evidence="3 4" key="1">
    <citation type="journal article" date="2019" name="Nat. Microbiol.">
        <title>Mediterranean grassland soil C-N compound turnover is dependent on rainfall and depth, and is mediated by genomically divergent microorganisms.</title>
        <authorList>
            <person name="Diamond S."/>
            <person name="Andeer P.F."/>
            <person name="Li Z."/>
            <person name="Crits-Christoph A."/>
            <person name="Burstein D."/>
            <person name="Anantharaman K."/>
            <person name="Lane K.R."/>
            <person name="Thomas B.C."/>
            <person name="Pan C."/>
            <person name="Northen T.R."/>
            <person name="Banfield J.F."/>
        </authorList>
    </citation>
    <scope>NUCLEOTIDE SEQUENCE [LARGE SCALE GENOMIC DNA]</scope>
    <source>
        <strain evidence="3">NP_3</strain>
    </source>
</reference>
<comment type="caution">
    <text evidence="3">The sequence shown here is derived from an EMBL/GenBank/DDBJ whole genome shotgun (WGS) entry which is preliminary data.</text>
</comment>
<name>A0A537JY08_9BACT</name>
<dbReference type="Proteomes" id="UP000318509">
    <property type="component" value="Unassembled WGS sequence"/>
</dbReference>
<comment type="similarity">
    <text evidence="1">Belongs to the 3-oxoacid CoA-transferase subunit B family.</text>
</comment>
<dbReference type="AlphaFoldDB" id="A0A537JY08"/>
<dbReference type="Gene3D" id="3.30.30.40">
    <property type="match status" value="1"/>
</dbReference>
<dbReference type="PANTHER" id="PTHR43293">
    <property type="entry name" value="ACETATE COA-TRANSFERASE YDIF"/>
    <property type="match status" value="1"/>
</dbReference>
<sequence>MPATPAESGPASLPMTAQPATRSTDKLMTAQEAVARYVRPGSVLGMGGQNIGRCPMALTHEIIRQRIGGLTVAGCNLSIAMDQLVGAGLVSRCICGSGNLERFGTTFCWRRAIEEGTLQVDDYSHLAMVTRFLAGEMGVPFMPTRSLLGSDLLPRVPESSPGARAGKALVVDNPWAPGEPVVLVPALEPDVSIVHVQRADRMGNLVIEGFSTHEPEMIRASRRVIASCEELVSTDEIRAHPEQTSIPFLHVSAVVVQRFGAYPTSVHRYYDYDAAQVSAYQAAARAGAPAVAEYLNERVWGCAGFDDHLARTAGPDTLEGLRQAMQAIV</sequence>
<keyword evidence="3" id="KW-0808">Transferase</keyword>
<dbReference type="SUPFAM" id="SSF100950">
    <property type="entry name" value="NagB/RpiA/CoA transferase-like"/>
    <property type="match status" value="1"/>
</dbReference>
<dbReference type="EMBL" id="VBAK01000140">
    <property type="protein sequence ID" value="TMI88427.1"/>
    <property type="molecule type" value="Genomic_DNA"/>
</dbReference>
<proteinExistence type="inferred from homology"/>
<feature type="region of interest" description="Disordered" evidence="2">
    <location>
        <begin position="1"/>
        <end position="23"/>
    </location>
</feature>
<evidence type="ECO:0000256" key="2">
    <source>
        <dbReference type="SAM" id="MobiDB-lite"/>
    </source>
</evidence>
<dbReference type="InterPro" id="IPR004165">
    <property type="entry name" value="CoA_trans_fam_I"/>
</dbReference>
<dbReference type="Pfam" id="PF01144">
    <property type="entry name" value="CoA_trans"/>
    <property type="match status" value="1"/>
</dbReference>
<dbReference type="PANTHER" id="PTHR43293:SF3">
    <property type="entry name" value="CHOLESTEROL RING-CLEAVING HYDROLASE IPDB SUBUNIT"/>
    <property type="match status" value="1"/>
</dbReference>
<organism evidence="3 4">
    <name type="scientific">Candidatus Segetimicrobium genomatis</name>
    <dbReference type="NCBI Taxonomy" id="2569760"/>
    <lineage>
        <taxon>Bacteria</taxon>
        <taxon>Bacillati</taxon>
        <taxon>Candidatus Sysuimicrobiota</taxon>
        <taxon>Candidatus Sysuimicrobiia</taxon>
        <taxon>Candidatus Sysuimicrobiales</taxon>
        <taxon>Candidatus Segetimicrobiaceae</taxon>
        <taxon>Candidatus Segetimicrobium</taxon>
    </lineage>
</organism>
<evidence type="ECO:0000313" key="3">
    <source>
        <dbReference type="EMBL" id="TMI88427.1"/>
    </source>
</evidence>
<dbReference type="GO" id="GO:0008410">
    <property type="term" value="F:CoA-transferase activity"/>
    <property type="evidence" value="ECO:0007669"/>
    <property type="project" value="InterPro"/>
</dbReference>
<gene>
    <name evidence="3" type="ORF">E6H00_12795</name>
</gene>
<evidence type="ECO:0000256" key="1">
    <source>
        <dbReference type="ARBA" id="ARBA00007047"/>
    </source>
</evidence>